<protein>
    <submittedName>
        <fullName evidence="1">Calcium-dependent protein kinase 9</fullName>
    </submittedName>
</protein>
<proteinExistence type="predicted"/>
<keyword evidence="1" id="KW-0808">Transferase</keyword>
<dbReference type="EMBL" id="CM039170">
    <property type="protein sequence ID" value="KAH9803681.1"/>
    <property type="molecule type" value="Genomic_DNA"/>
</dbReference>
<sequence>MGCIFSKGQDSDHPAARHLHDAILGKAYEDVQLHYTIGREVGRGEFGITYLCTENSTGLEFACKSIPKRKLVKDVEKDDVRREIEIMRHLSGQPNIVQFKAAYEDDQFVHIVMELCAGGELFDRIVARGHYSERAAASVFRVIMNVVNVCHSKGVMHRDLKPENFLFTTGDENAVVKATDFGLSAFIEEGKAYREIVGSPYYIAPEVLSQSYGKEADIWSAGVILYILLCGVPPFWAETDQGVAQAILKGEINFQRDPFPNISSSAIELVRRMLTQDPKRRITVAQVLEMDTDNSGTLTYDELKAGLAKLGSMLTEFDVKQYMQAADIDGNGTIDYIEFITATMQRHKLQRFENLYKAFQYFDKDNNGYITVDELGKAFKDYGMGDDATIATIKEIMSEVDRDKDGRISYDEFRSMMKCGTQLRALSSRSLAHVVTVRRKFCGSV</sequence>
<evidence type="ECO:0000313" key="1">
    <source>
        <dbReference type="EMBL" id="KAH9803681.1"/>
    </source>
</evidence>
<reference evidence="2" key="1">
    <citation type="journal article" date="2023" name="Hortic. Res.">
        <title>A chromosome-level phased genome enabling allele-level studies in sweet orange: a case study on citrus Huanglongbing tolerance.</title>
        <authorList>
            <person name="Wu B."/>
            <person name="Yu Q."/>
            <person name="Deng Z."/>
            <person name="Duan Y."/>
            <person name="Luo F."/>
            <person name="Gmitter F. Jr."/>
        </authorList>
    </citation>
    <scope>NUCLEOTIDE SEQUENCE [LARGE SCALE GENOMIC DNA]</scope>
    <source>
        <strain evidence="2">cv. Valencia</strain>
    </source>
</reference>
<name>A0ACB8P0Q5_CITSI</name>
<comment type="caution">
    <text evidence="1">The sequence shown here is derived from an EMBL/GenBank/DDBJ whole genome shotgun (WGS) entry which is preliminary data.</text>
</comment>
<keyword evidence="2" id="KW-1185">Reference proteome</keyword>
<gene>
    <name evidence="1" type="ORF">KPL71_001873</name>
</gene>
<keyword evidence="1" id="KW-0418">Kinase</keyword>
<evidence type="ECO:0000313" key="2">
    <source>
        <dbReference type="Proteomes" id="UP000829398"/>
    </source>
</evidence>
<organism evidence="1 2">
    <name type="scientific">Citrus sinensis</name>
    <name type="common">Sweet orange</name>
    <name type="synonym">Citrus aurantium var. sinensis</name>
    <dbReference type="NCBI Taxonomy" id="2711"/>
    <lineage>
        <taxon>Eukaryota</taxon>
        <taxon>Viridiplantae</taxon>
        <taxon>Streptophyta</taxon>
        <taxon>Embryophyta</taxon>
        <taxon>Tracheophyta</taxon>
        <taxon>Spermatophyta</taxon>
        <taxon>Magnoliopsida</taxon>
        <taxon>eudicotyledons</taxon>
        <taxon>Gunneridae</taxon>
        <taxon>Pentapetalae</taxon>
        <taxon>rosids</taxon>
        <taxon>malvids</taxon>
        <taxon>Sapindales</taxon>
        <taxon>Rutaceae</taxon>
        <taxon>Aurantioideae</taxon>
        <taxon>Citrus</taxon>
    </lineage>
</organism>
<accession>A0ACB8P0Q5</accession>
<dbReference type="Proteomes" id="UP000829398">
    <property type="component" value="Chromosome 1"/>
</dbReference>